<evidence type="ECO:0000256" key="12">
    <source>
        <dbReference type="ARBA" id="ARBA00031213"/>
    </source>
</evidence>
<dbReference type="SMART" id="SM00729">
    <property type="entry name" value="Elp3"/>
    <property type="match status" value="1"/>
</dbReference>
<keyword evidence="6" id="KW-0808">Transferase</keyword>
<feature type="domain" description="MTTase N-terminal" evidence="16">
    <location>
        <begin position="5"/>
        <end position="117"/>
    </location>
</feature>
<dbReference type="PANTHER" id="PTHR11918">
    <property type="entry name" value="RADICAL SAM PROTEINS"/>
    <property type="match status" value="1"/>
</dbReference>
<dbReference type="SFLD" id="SFLDG01061">
    <property type="entry name" value="methylthiotransferase"/>
    <property type="match status" value="1"/>
</dbReference>
<dbReference type="AlphaFoldDB" id="A0A081BSM6"/>
<evidence type="ECO:0000259" key="17">
    <source>
        <dbReference type="PROSITE" id="PS51918"/>
    </source>
</evidence>
<keyword evidence="11" id="KW-0411">Iron-sulfur</keyword>
<dbReference type="SUPFAM" id="SSF102114">
    <property type="entry name" value="Radical SAM enzymes"/>
    <property type="match status" value="1"/>
</dbReference>
<comment type="function">
    <text evidence="2">Catalyzes the methylthiolation of N6-threonylcarbamoyladenosine (t(6)A), leading to the formation of 2-methylthio-N6-threonylcarbamoyladenosine (ms(2)t(6)A) at position 37 in tRNAs that read codons beginning with adenine.</text>
</comment>
<dbReference type="GO" id="GO:0035598">
    <property type="term" value="F:tRNA (N(6)-L-threonylcarbamoyladenosine(37)-C(2))-methylthiotransferase activity"/>
    <property type="evidence" value="ECO:0007669"/>
    <property type="project" value="UniProtKB-EC"/>
</dbReference>
<dbReference type="InterPro" id="IPR005839">
    <property type="entry name" value="Methylthiotransferase"/>
</dbReference>
<evidence type="ECO:0000256" key="15">
    <source>
        <dbReference type="ARBA" id="ARBA00069898"/>
    </source>
</evidence>
<evidence type="ECO:0000256" key="4">
    <source>
        <dbReference type="ARBA" id="ARBA00022485"/>
    </source>
</evidence>
<evidence type="ECO:0000256" key="2">
    <source>
        <dbReference type="ARBA" id="ARBA00002399"/>
    </source>
</evidence>
<dbReference type="Proteomes" id="UP000030700">
    <property type="component" value="Unassembled WGS sequence"/>
</dbReference>
<dbReference type="NCBIfam" id="TIGR01579">
    <property type="entry name" value="MiaB-like-C"/>
    <property type="match status" value="1"/>
</dbReference>
<feature type="domain" description="Radical SAM core" evidence="17">
    <location>
        <begin position="152"/>
        <end position="379"/>
    </location>
</feature>
<evidence type="ECO:0000256" key="11">
    <source>
        <dbReference type="ARBA" id="ARBA00023014"/>
    </source>
</evidence>
<dbReference type="InterPro" id="IPR006467">
    <property type="entry name" value="MiaB-like_bact"/>
</dbReference>
<evidence type="ECO:0000256" key="8">
    <source>
        <dbReference type="ARBA" id="ARBA00022694"/>
    </source>
</evidence>
<dbReference type="InterPro" id="IPR013848">
    <property type="entry name" value="Methylthiotransferase_N"/>
</dbReference>
<proteinExistence type="inferred from homology"/>
<dbReference type="Pfam" id="PF00919">
    <property type="entry name" value="UPF0004"/>
    <property type="match status" value="1"/>
</dbReference>
<sequence length="443" mass="49699">MTVQPSVTFYTLGCRLNQAETATLSDAFRQAGYAIKEFGEQTDICVINTCSVTGQSEARCRNMIRNVLRKHPDTFMVVVGCYAQIGIEMLRNIPGIDMIVGTEQKFDVVQLIHSVCEAQGERPDLPKQTEPLIFHSAEIAAADFTMRATGNFTARTRANIKIQDGCNFFCSYCIVPYTRGRDRSRTFEDIRREAQELAARGHQEIVITGVNIGTYAYQGKGFLDVLRVLEEIEGIQRIRITSIEPMTVPEGIIDYFATSGKLCHFLHIPLQSGSNAILEMMNRRYRREEFAEFVHQLTEAVPDIHIGTDIIVGFPGEGNAEFEESRELLATLPLHYAHVFSFSARQGTNAANLPHPVAPEVITERSEILRNLSKQKRQAFYKRHIGKTVSVLFERKQQNGLFTGYTGNYIKVGVNSDESLSNRMLDVVITEVTGDNIAVGRLC</sequence>
<keyword evidence="4" id="KW-0004">4Fe-4S</keyword>
<dbReference type="Pfam" id="PF04055">
    <property type="entry name" value="Radical_SAM"/>
    <property type="match status" value="1"/>
</dbReference>
<keyword evidence="10" id="KW-0408">Iron</keyword>
<dbReference type="PROSITE" id="PS51449">
    <property type="entry name" value="MTTASE_N"/>
    <property type="match status" value="1"/>
</dbReference>
<keyword evidence="19" id="KW-1185">Reference proteome</keyword>
<dbReference type="InterPro" id="IPR020612">
    <property type="entry name" value="Methylthiotransferase_CS"/>
</dbReference>
<dbReference type="PROSITE" id="PS51918">
    <property type="entry name" value="RADICAL_SAM"/>
    <property type="match status" value="1"/>
</dbReference>
<organism evidence="18">
    <name type="scientific">Candidatus Moduliflexus flocculans</name>
    <dbReference type="NCBI Taxonomy" id="1499966"/>
    <lineage>
        <taxon>Bacteria</taxon>
        <taxon>Candidatus Moduliflexota</taxon>
        <taxon>Candidatus Moduliflexia</taxon>
        <taxon>Candidatus Moduliflexales</taxon>
        <taxon>Candidatus Moduliflexaceae</taxon>
    </lineage>
</organism>
<dbReference type="PROSITE" id="PS01278">
    <property type="entry name" value="MTTASE_RADICAL"/>
    <property type="match status" value="1"/>
</dbReference>
<dbReference type="InterPro" id="IPR023404">
    <property type="entry name" value="rSAM_horseshoe"/>
</dbReference>
<evidence type="ECO:0000256" key="3">
    <source>
        <dbReference type="ARBA" id="ARBA00013273"/>
    </source>
</evidence>
<dbReference type="EMBL" id="DF820461">
    <property type="protein sequence ID" value="GAK54407.1"/>
    <property type="molecule type" value="Genomic_DNA"/>
</dbReference>
<evidence type="ECO:0000256" key="7">
    <source>
        <dbReference type="ARBA" id="ARBA00022691"/>
    </source>
</evidence>
<evidence type="ECO:0000256" key="14">
    <source>
        <dbReference type="ARBA" id="ARBA00061574"/>
    </source>
</evidence>
<accession>A0A081BSM6</accession>
<keyword evidence="5" id="KW-0963">Cytoplasm</keyword>
<comment type="similarity">
    <text evidence="14">Belongs to the methylthiotransferase family. MtaB subfamily.</text>
</comment>
<evidence type="ECO:0000259" key="16">
    <source>
        <dbReference type="PROSITE" id="PS51449"/>
    </source>
</evidence>
<dbReference type="GO" id="GO:0051539">
    <property type="term" value="F:4 iron, 4 sulfur cluster binding"/>
    <property type="evidence" value="ECO:0007669"/>
    <property type="project" value="UniProtKB-KW"/>
</dbReference>
<evidence type="ECO:0000256" key="1">
    <source>
        <dbReference type="ARBA" id="ARBA00001966"/>
    </source>
</evidence>
<dbReference type="FunFam" id="3.40.50.12160:FF:000004">
    <property type="entry name" value="Threonylcarbamoyladenosine tRNA methylthiotransferase MtaB"/>
    <property type="match status" value="1"/>
</dbReference>
<gene>
    <name evidence="18" type="ORF">U14_05692</name>
</gene>
<keyword evidence="9" id="KW-0479">Metal-binding</keyword>
<dbReference type="HOGENOM" id="CLU_018697_1_0_0"/>
<dbReference type="STRING" id="1499966.U14_05692"/>
<dbReference type="SFLD" id="SFLDG01082">
    <property type="entry name" value="B12-binding_domain_containing"/>
    <property type="match status" value="1"/>
</dbReference>
<evidence type="ECO:0000313" key="19">
    <source>
        <dbReference type="Proteomes" id="UP000030700"/>
    </source>
</evidence>
<protein>
    <recommendedName>
        <fullName evidence="15">Threonylcarbamoyladenosine tRNA methylthiotransferase MtaB</fullName>
        <ecNumber evidence="3">2.8.4.5</ecNumber>
    </recommendedName>
    <alternativeName>
        <fullName evidence="12">tRNA-t(6)A37 methylthiotransferase</fullName>
    </alternativeName>
</protein>
<dbReference type="SFLD" id="SFLDS00029">
    <property type="entry name" value="Radical_SAM"/>
    <property type="match status" value="1"/>
</dbReference>
<evidence type="ECO:0000256" key="9">
    <source>
        <dbReference type="ARBA" id="ARBA00022723"/>
    </source>
</evidence>
<evidence type="ECO:0000256" key="5">
    <source>
        <dbReference type="ARBA" id="ARBA00022490"/>
    </source>
</evidence>
<comment type="catalytic activity">
    <reaction evidence="13">
        <text>N(6)-L-threonylcarbamoyladenosine(37) in tRNA + (sulfur carrier)-SH + AH2 + 2 S-adenosyl-L-methionine = 2-methylsulfanyl-N(6)-L-threonylcarbamoyladenosine(37) in tRNA + (sulfur carrier)-H + 5'-deoxyadenosine + L-methionine + A + S-adenosyl-L-homocysteine + 2 H(+)</text>
        <dbReference type="Rhea" id="RHEA:37075"/>
        <dbReference type="Rhea" id="RHEA-COMP:10163"/>
        <dbReference type="Rhea" id="RHEA-COMP:11092"/>
        <dbReference type="Rhea" id="RHEA-COMP:14737"/>
        <dbReference type="Rhea" id="RHEA-COMP:14739"/>
        <dbReference type="ChEBI" id="CHEBI:13193"/>
        <dbReference type="ChEBI" id="CHEBI:15378"/>
        <dbReference type="ChEBI" id="CHEBI:17319"/>
        <dbReference type="ChEBI" id="CHEBI:17499"/>
        <dbReference type="ChEBI" id="CHEBI:29917"/>
        <dbReference type="ChEBI" id="CHEBI:57844"/>
        <dbReference type="ChEBI" id="CHEBI:57856"/>
        <dbReference type="ChEBI" id="CHEBI:59789"/>
        <dbReference type="ChEBI" id="CHEBI:64428"/>
        <dbReference type="ChEBI" id="CHEBI:74418"/>
        <dbReference type="ChEBI" id="CHEBI:74420"/>
        <dbReference type="EC" id="2.8.4.5"/>
    </reaction>
</comment>
<dbReference type="Gene3D" id="3.40.50.12160">
    <property type="entry name" value="Methylthiotransferase, N-terminal domain"/>
    <property type="match status" value="1"/>
</dbReference>
<dbReference type="PANTHER" id="PTHR11918:SF45">
    <property type="entry name" value="THREONYLCARBAMOYLADENOSINE TRNA METHYLTHIOTRANSFERASE"/>
    <property type="match status" value="1"/>
</dbReference>
<dbReference type="InterPro" id="IPR038135">
    <property type="entry name" value="Methylthiotransferase_N_sf"/>
</dbReference>
<dbReference type="NCBIfam" id="TIGR00089">
    <property type="entry name" value="MiaB/RimO family radical SAM methylthiotransferase"/>
    <property type="match status" value="1"/>
</dbReference>
<dbReference type="InterPro" id="IPR006638">
    <property type="entry name" value="Elp3/MiaA/NifB-like_rSAM"/>
</dbReference>
<keyword evidence="7" id="KW-0949">S-adenosyl-L-methionine</keyword>
<dbReference type="Gene3D" id="3.80.30.20">
    <property type="entry name" value="tm_1862 like domain"/>
    <property type="match status" value="1"/>
</dbReference>
<dbReference type="InterPro" id="IPR007197">
    <property type="entry name" value="rSAM"/>
</dbReference>
<dbReference type="GO" id="GO:0046872">
    <property type="term" value="F:metal ion binding"/>
    <property type="evidence" value="ECO:0007669"/>
    <property type="project" value="UniProtKB-KW"/>
</dbReference>
<evidence type="ECO:0000256" key="6">
    <source>
        <dbReference type="ARBA" id="ARBA00022679"/>
    </source>
</evidence>
<dbReference type="EC" id="2.8.4.5" evidence="3"/>
<dbReference type="FunFam" id="3.80.30.20:FF:000001">
    <property type="entry name" value="tRNA-2-methylthio-N(6)-dimethylallyladenosine synthase 2"/>
    <property type="match status" value="1"/>
</dbReference>
<evidence type="ECO:0000313" key="18">
    <source>
        <dbReference type="EMBL" id="GAK54407.1"/>
    </source>
</evidence>
<evidence type="ECO:0000256" key="13">
    <source>
        <dbReference type="ARBA" id="ARBA00051661"/>
    </source>
</evidence>
<keyword evidence="8" id="KW-0819">tRNA processing</keyword>
<evidence type="ECO:0000256" key="10">
    <source>
        <dbReference type="ARBA" id="ARBA00023004"/>
    </source>
</evidence>
<dbReference type="InterPro" id="IPR058240">
    <property type="entry name" value="rSAM_sf"/>
</dbReference>
<name>A0A081BSM6_9BACT</name>
<dbReference type="CDD" id="cd01335">
    <property type="entry name" value="Radical_SAM"/>
    <property type="match status" value="1"/>
</dbReference>
<reference evidence="18" key="1">
    <citation type="journal article" date="2015" name="PeerJ">
        <title>First genomic representation of candidate bacterial phylum KSB3 points to enhanced environmental sensing as a trigger of wastewater bulking.</title>
        <authorList>
            <person name="Sekiguchi Y."/>
            <person name="Ohashi A."/>
            <person name="Parks D.H."/>
            <person name="Yamauchi T."/>
            <person name="Tyson G.W."/>
            <person name="Hugenholtz P."/>
        </authorList>
    </citation>
    <scope>NUCLEOTIDE SEQUENCE [LARGE SCALE GENOMIC DNA]</scope>
</reference>
<comment type="cofactor">
    <cofactor evidence="1">
        <name>[4Fe-4S] cluster</name>
        <dbReference type="ChEBI" id="CHEBI:49883"/>
    </cofactor>
</comment>